<proteinExistence type="inferred from homology"/>
<comment type="similarity">
    <text evidence="1">Belongs to the AB hydrolase superfamily.</text>
</comment>
<accession>A0AAF0F2F5</accession>
<evidence type="ECO:0000259" key="5">
    <source>
        <dbReference type="Pfam" id="PF00561"/>
    </source>
</evidence>
<dbReference type="Gene3D" id="3.40.50.1820">
    <property type="entry name" value="alpha/beta hydrolase"/>
    <property type="match status" value="2"/>
</dbReference>
<reference evidence="6" key="1">
    <citation type="submission" date="2023-03" db="EMBL/GenBank/DDBJ databases">
        <title>Mating type loci evolution in Malassezia.</title>
        <authorList>
            <person name="Coelho M.A."/>
        </authorList>
    </citation>
    <scope>NUCLEOTIDE SEQUENCE</scope>
    <source>
        <strain evidence="6">CBS 11721</strain>
    </source>
</reference>
<dbReference type="PANTHER" id="PTHR46118:SF4">
    <property type="entry name" value="PROTEIN ABHD11"/>
    <property type="match status" value="1"/>
</dbReference>
<keyword evidence="2 6" id="KW-0378">Hydrolase</keyword>
<gene>
    <name evidence="6" type="primary">fma1_2</name>
    <name evidence="6" type="ORF">MCUN1_003890</name>
</gene>
<dbReference type="GO" id="GO:0004239">
    <property type="term" value="F:initiator methionyl aminopeptidase activity"/>
    <property type="evidence" value="ECO:0007669"/>
    <property type="project" value="UniProtKB-EC"/>
</dbReference>
<keyword evidence="6" id="KW-0031">Aminopeptidase</keyword>
<evidence type="ECO:0000256" key="1">
    <source>
        <dbReference type="ARBA" id="ARBA00008645"/>
    </source>
</evidence>
<evidence type="ECO:0000256" key="2">
    <source>
        <dbReference type="ARBA" id="ARBA00022801"/>
    </source>
</evidence>
<dbReference type="InterPro" id="IPR000073">
    <property type="entry name" value="AB_hydrolase_1"/>
</dbReference>
<dbReference type="PANTHER" id="PTHR46118">
    <property type="entry name" value="PROTEIN ABHD11"/>
    <property type="match status" value="1"/>
</dbReference>
<evidence type="ECO:0000313" key="6">
    <source>
        <dbReference type="EMBL" id="WFD36998.1"/>
    </source>
</evidence>
<dbReference type="EMBL" id="CP119882">
    <property type="protein sequence ID" value="WFD36998.1"/>
    <property type="molecule type" value="Genomic_DNA"/>
</dbReference>
<feature type="domain" description="AB hydrolase-1" evidence="5">
    <location>
        <begin position="45"/>
        <end position="87"/>
    </location>
</feature>
<keyword evidence="6" id="KW-0645">Protease</keyword>
<comment type="catalytic activity">
    <reaction evidence="3">
        <text>a diacylglycerol + H2O = a monoacylglycerol + a fatty acid + H(+)</text>
        <dbReference type="Rhea" id="RHEA:32731"/>
        <dbReference type="ChEBI" id="CHEBI:15377"/>
        <dbReference type="ChEBI" id="CHEBI:15378"/>
        <dbReference type="ChEBI" id="CHEBI:17408"/>
        <dbReference type="ChEBI" id="CHEBI:18035"/>
        <dbReference type="ChEBI" id="CHEBI:28868"/>
    </reaction>
</comment>
<sequence length="272" mass="30603">MLQLVHGAARLRGIHTSAACSALKLAYEHFKPTTPSRLASDTSSVVICHGLYGSKQNWRSMARAMARDYGVPIYTLDLRNHGESPHSETMAGGKVVMSVALDPELEDARVSGMISVDISPAVGDISTEFITYTKRMIEIDDARVTTRTEADDMLKDVEEDEVVRQFLLTNLVRSDDGTLRFRNPLRYMLPQLEGIGSFPYAPGDDQTPAERTFTKPSLFVKGEKSKYINSRNIRPAERFFPDFKLVKMDTGHWCQAEKPHEFKGIIRSFLEK</sequence>
<evidence type="ECO:0000256" key="3">
    <source>
        <dbReference type="ARBA" id="ARBA00047591"/>
    </source>
</evidence>
<comment type="catalytic activity">
    <reaction evidence="4">
        <text>a monoacylglycerol + H2O = glycerol + a fatty acid + H(+)</text>
        <dbReference type="Rhea" id="RHEA:15245"/>
        <dbReference type="ChEBI" id="CHEBI:15377"/>
        <dbReference type="ChEBI" id="CHEBI:15378"/>
        <dbReference type="ChEBI" id="CHEBI:17408"/>
        <dbReference type="ChEBI" id="CHEBI:17754"/>
        <dbReference type="ChEBI" id="CHEBI:28868"/>
    </reaction>
</comment>
<dbReference type="GO" id="GO:0005739">
    <property type="term" value="C:mitochondrion"/>
    <property type="evidence" value="ECO:0007669"/>
    <property type="project" value="TreeGrafter"/>
</dbReference>
<evidence type="ECO:0000313" key="7">
    <source>
        <dbReference type="Proteomes" id="UP001219933"/>
    </source>
</evidence>
<evidence type="ECO:0000256" key="4">
    <source>
        <dbReference type="ARBA" id="ARBA00048461"/>
    </source>
</evidence>
<protein>
    <submittedName>
        <fullName evidence="6">Methionyl aminopeptidase</fullName>
        <ecNumber evidence="6">3.4.11.18</ecNumber>
    </submittedName>
</protein>
<organism evidence="6 7">
    <name type="scientific">Malassezia cuniculi</name>
    <dbReference type="NCBI Taxonomy" id="948313"/>
    <lineage>
        <taxon>Eukaryota</taxon>
        <taxon>Fungi</taxon>
        <taxon>Dikarya</taxon>
        <taxon>Basidiomycota</taxon>
        <taxon>Ustilaginomycotina</taxon>
        <taxon>Malasseziomycetes</taxon>
        <taxon>Malasseziales</taxon>
        <taxon>Malasseziaceae</taxon>
        <taxon>Malassezia</taxon>
    </lineage>
</organism>
<dbReference type="GO" id="GO:0052689">
    <property type="term" value="F:carboxylic ester hydrolase activity"/>
    <property type="evidence" value="ECO:0007669"/>
    <property type="project" value="TreeGrafter"/>
</dbReference>
<dbReference type="Proteomes" id="UP001219933">
    <property type="component" value="Chromosome 6"/>
</dbReference>
<keyword evidence="7" id="KW-1185">Reference proteome</keyword>
<name>A0AAF0F2F5_9BASI</name>
<dbReference type="InterPro" id="IPR029058">
    <property type="entry name" value="AB_hydrolase_fold"/>
</dbReference>
<dbReference type="AlphaFoldDB" id="A0AAF0F2F5"/>
<dbReference type="EC" id="3.4.11.18" evidence="6"/>
<dbReference type="Pfam" id="PF00561">
    <property type="entry name" value="Abhydrolase_1"/>
    <property type="match status" value="1"/>
</dbReference>
<dbReference type="SUPFAM" id="SSF53474">
    <property type="entry name" value="alpha/beta-Hydrolases"/>
    <property type="match status" value="1"/>
</dbReference>